<keyword evidence="1" id="KW-0001">2Fe-2S</keyword>
<evidence type="ECO:0000256" key="3">
    <source>
        <dbReference type="ARBA" id="ARBA00023004"/>
    </source>
</evidence>
<evidence type="ECO:0000313" key="6">
    <source>
        <dbReference type="EMBL" id="CUV02750.1"/>
    </source>
</evidence>
<keyword evidence="3" id="KW-0408">Iron</keyword>
<feature type="domain" description="Iron-binding zinc finger CDGSH type" evidence="5">
    <location>
        <begin position="25"/>
        <end position="62"/>
    </location>
</feature>
<dbReference type="GO" id="GO:0051537">
    <property type="term" value="F:2 iron, 2 sulfur cluster binding"/>
    <property type="evidence" value="ECO:0007669"/>
    <property type="project" value="UniProtKB-KW"/>
</dbReference>
<dbReference type="InterPro" id="IPR042216">
    <property type="entry name" value="MitoNEET_CISD"/>
</dbReference>
<keyword evidence="2" id="KW-0479">Metal-binding</keyword>
<evidence type="ECO:0000256" key="2">
    <source>
        <dbReference type="ARBA" id="ARBA00022723"/>
    </source>
</evidence>
<evidence type="ECO:0000256" key="1">
    <source>
        <dbReference type="ARBA" id="ARBA00022714"/>
    </source>
</evidence>
<dbReference type="GO" id="GO:0046872">
    <property type="term" value="F:metal ion binding"/>
    <property type="evidence" value="ECO:0007669"/>
    <property type="project" value="UniProtKB-KW"/>
</dbReference>
<keyword evidence="4" id="KW-0411">Iron-sulfur</keyword>
<gene>
    <name evidence="6" type="ORF">MGWOODY_Clf170</name>
</gene>
<dbReference type="SMART" id="SM00704">
    <property type="entry name" value="ZnF_CDGSH"/>
    <property type="match status" value="1"/>
</dbReference>
<proteinExistence type="predicted"/>
<evidence type="ECO:0000259" key="5">
    <source>
        <dbReference type="SMART" id="SM00704"/>
    </source>
</evidence>
<name>A0A160VDG8_9ZZZZ</name>
<evidence type="ECO:0000256" key="4">
    <source>
        <dbReference type="ARBA" id="ARBA00023014"/>
    </source>
</evidence>
<organism evidence="6">
    <name type="scientific">hydrothermal vent metagenome</name>
    <dbReference type="NCBI Taxonomy" id="652676"/>
    <lineage>
        <taxon>unclassified sequences</taxon>
        <taxon>metagenomes</taxon>
        <taxon>ecological metagenomes</taxon>
    </lineage>
</organism>
<dbReference type="AlphaFoldDB" id="A0A160VDG8"/>
<dbReference type="EMBL" id="FAXA01000298">
    <property type="protein sequence ID" value="CUV02750.1"/>
    <property type="molecule type" value="Genomic_DNA"/>
</dbReference>
<reference evidence="6" key="1">
    <citation type="submission" date="2015-10" db="EMBL/GenBank/DDBJ databases">
        <authorList>
            <person name="Gilbert D.G."/>
        </authorList>
    </citation>
    <scope>NUCLEOTIDE SEQUENCE</scope>
</reference>
<dbReference type="Pfam" id="PF09360">
    <property type="entry name" value="zf-CDGSH"/>
    <property type="match status" value="1"/>
</dbReference>
<dbReference type="GO" id="GO:0005737">
    <property type="term" value="C:cytoplasm"/>
    <property type="evidence" value="ECO:0007669"/>
    <property type="project" value="UniProtKB-ARBA"/>
</dbReference>
<sequence length="68" mass="7296">MADVNIEIRENGPLRFVGPITITDKDGNNYTVPDGEAVALCRCGHSTNKPFCSGTHREAGFEAESSAQ</sequence>
<dbReference type="Gene3D" id="3.40.5.90">
    <property type="entry name" value="CDGSH iron-sulfur domain, mitoNEET-type"/>
    <property type="match status" value="1"/>
</dbReference>
<protein>
    <recommendedName>
        <fullName evidence="5">Iron-binding zinc finger CDGSH type domain-containing protein</fullName>
    </recommendedName>
</protein>
<accession>A0A160VDG8</accession>
<dbReference type="InterPro" id="IPR018967">
    <property type="entry name" value="FeS-contain_CDGSH-typ"/>
</dbReference>